<reference evidence="2" key="1">
    <citation type="journal article" date="2019" name="Int. J. Syst. Evol. Microbiol.">
        <title>The Global Catalogue of Microorganisms (GCM) 10K type strain sequencing project: providing services to taxonomists for standard genome sequencing and annotation.</title>
        <authorList>
            <consortium name="The Broad Institute Genomics Platform"/>
            <consortium name="The Broad Institute Genome Sequencing Center for Infectious Disease"/>
            <person name="Wu L."/>
            <person name="Ma J."/>
        </authorList>
    </citation>
    <scope>NUCLEOTIDE SEQUENCE [LARGE SCALE GENOMIC DNA]</scope>
    <source>
        <strain evidence="2">IBRC-M 10906</strain>
    </source>
</reference>
<dbReference type="Gene3D" id="3.30.450.20">
    <property type="entry name" value="PAS domain"/>
    <property type="match status" value="1"/>
</dbReference>
<protein>
    <submittedName>
        <fullName evidence="1">Cache domain-containing protein</fullName>
    </submittedName>
</protein>
<dbReference type="RefSeq" id="WP_377387910.1">
    <property type="nucleotide sequence ID" value="NZ_JBHSAN010000009.1"/>
</dbReference>
<name>A0ABW5W9M1_9PSEU</name>
<evidence type="ECO:0000313" key="1">
    <source>
        <dbReference type="EMBL" id="MFD2800507.1"/>
    </source>
</evidence>
<organism evidence="1 2">
    <name type="scientific">Prauserella oleivorans</name>
    <dbReference type="NCBI Taxonomy" id="1478153"/>
    <lineage>
        <taxon>Bacteria</taxon>
        <taxon>Bacillati</taxon>
        <taxon>Actinomycetota</taxon>
        <taxon>Actinomycetes</taxon>
        <taxon>Pseudonocardiales</taxon>
        <taxon>Pseudonocardiaceae</taxon>
        <taxon>Prauserella</taxon>
    </lineage>
</organism>
<comment type="caution">
    <text evidence="1">The sequence shown here is derived from an EMBL/GenBank/DDBJ whole genome shotgun (WGS) entry which is preliminary data.</text>
</comment>
<gene>
    <name evidence="1" type="ORF">ACFS2C_14005</name>
</gene>
<dbReference type="Proteomes" id="UP001597478">
    <property type="component" value="Unassembled WGS sequence"/>
</dbReference>
<proteinExistence type="predicted"/>
<keyword evidence="2" id="KW-1185">Reference proteome</keyword>
<sequence>MTDARQVHIGAAADRVSAVLDDAFGWLDRLAGRLRLLHDSARSEGRPLRAEELADLREPIFARLREHPRLVAGTGVILAGDVLADRSHWLEWWQNRAGDSPVFLEVDHDPASVGYYDYATAAWFALPRRTGQRVAVGPYVDYSGTDEYMLTLANPVSSGEWFLGVAATDIRADAFESLLLRALGGTGPPAVLVNATGRVIASNTPHKIAGSLVAERELDPDRPAYPVTAPCAADCAGLPWRVCALRG</sequence>
<dbReference type="CDD" id="cd12913">
    <property type="entry name" value="PDC1_MCP_like"/>
    <property type="match status" value="1"/>
</dbReference>
<accession>A0ABW5W9M1</accession>
<dbReference type="EMBL" id="JBHUOF010000018">
    <property type="protein sequence ID" value="MFD2800507.1"/>
    <property type="molecule type" value="Genomic_DNA"/>
</dbReference>
<evidence type="ECO:0000313" key="2">
    <source>
        <dbReference type="Proteomes" id="UP001597478"/>
    </source>
</evidence>